<feature type="compositionally biased region" description="Low complexity" evidence="2">
    <location>
        <begin position="905"/>
        <end position="923"/>
    </location>
</feature>
<name>A0A3Q3XPR3_MOLML</name>
<dbReference type="Pfam" id="PF00169">
    <property type="entry name" value="PH"/>
    <property type="match status" value="1"/>
</dbReference>
<organism evidence="4 5">
    <name type="scientific">Mola mola</name>
    <name type="common">Ocean sunfish</name>
    <name type="synonym">Tetraodon mola</name>
    <dbReference type="NCBI Taxonomy" id="94237"/>
    <lineage>
        <taxon>Eukaryota</taxon>
        <taxon>Metazoa</taxon>
        <taxon>Chordata</taxon>
        <taxon>Craniata</taxon>
        <taxon>Vertebrata</taxon>
        <taxon>Euteleostomi</taxon>
        <taxon>Actinopterygii</taxon>
        <taxon>Neopterygii</taxon>
        <taxon>Teleostei</taxon>
        <taxon>Neoteleostei</taxon>
        <taxon>Acanthomorphata</taxon>
        <taxon>Eupercaria</taxon>
        <taxon>Tetraodontiformes</taxon>
        <taxon>Molidae</taxon>
        <taxon>Mola</taxon>
    </lineage>
</organism>
<proteinExistence type="predicted"/>
<feature type="compositionally biased region" description="Polar residues" evidence="2">
    <location>
        <begin position="875"/>
        <end position="890"/>
    </location>
</feature>
<keyword evidence="1" id="KW-0175">Coiled coil</keyword>
<evidence type="ECO:0000256" key="1">
    <source>
        <dbReference type="SAM" id="Coils"/>
    </source>
</evidence>
<feature type="region of interest" description="Disordered" evidence="2">
    <location>
        <begin position="452"/>
        <end position="484"/>
    </location>
</feature>
<dbReference type="Pfam" id="PF25541">
    <property type="entry name" value="TBCA_PH"/>
    <property type="match status" value="1"/>
</dbReference>
<dbReference type="InterPro" id="IPR001849">
    <property type="entry name" value="PH_domain"/>
</dbReference>
<dbReference type="CDD" id="cd13248">
    <property type="entry name" value="PH_PEPP1_2_3"/>
    <property type="match status" value="1"/>
</dbReference>
<dbReference type="FunFam" id="2.30.29.30:FF:000083">
    <property type="entry name" value="Pleckstrin homology domain-containing family A member 5"/>
    <property type="match status" value="1"/>
</dbReference>
<dbReference type="SMART" id="SM00233">
    <property type="entry name" value="PH"/>
    <property type="match status" value="1"/>
</dbReference>
<dbReference type="Proteomes" id="UP000261620">
    <property type="component" value="Unplaced"/>
</dbReference>
<dbReference type="PROSITE" id="PS50003">
    <property type="entry name" value="PH_DOMAIN"/>
    <property type="match status" value="1"/>
</dbReference>
<feature type="region of interest" description="Disordered" evidence="2">
    <location>
        <begin position="871"/>
        <end position="1001"/>
    </location>
</feature>
<feature type="region of interest" description="Disordered" evidence="2">
    <location>
        <begin position="798"/>
        <end position="824"/>
    </location>
</feature>
<dbReference type="OMA" id="VEQWVIA"/>
<feature type="compositionally biased region" description="Low complexity" evidence="2">
    <location>
        <begin position="246"/>
        <end position="262"/>
    </location>
</feature>
<feature type="compositionally biased region" description="Basic residues" evidence="2">
    <location>
        <begin position="936"/>
        <end position="950"/>
    </location>
</feature>
<feature type="compositionally biased region" description="Polar residues" evidence="2">
    <location>
        <begin position="951"/>
        <end position="961"/>
    </location>
</feature>
<dbReference type="PANTHER" id="PTHR12752">
    <property type="entry name" value="PHOSPHOINOSITOL 3-PHOSPHATE-BINDING PROTEIN"/>
    <property type="match status" value="1"/>
</dbReference>
<evidence type="ECO:0000259" key="3">
    <source>
        <dbReference type="PROSITE" id="PS50003"/>
    </source>
</evidence>
<feature type="compositionally biased region" description="Basic and acidic residues" evidence="2">
    <location>
        <begin position="813"/>
        <end position="824"/>
    </location>
</feature>
<evidence type="ECO:0000256" key="2">
    <source>
        <dbReference type="SAM" id="MobiDB-lite"/>
    </source>
</evidence>
<dbReference type="PANTHER" id="PTHR12752:SF4">
    <property type="entry name" value="PLECKSTRIN HOMOLOGY DOMAIN-CONTAINING FAMILY A MEMBER 7"/>
    <property type="match status" value="1"/>
</dbReference>
<keyword evidence="5" id="KW-1185">Reference proteome</keyword>
<feature type="domain" description="PH" evidence="3">
    <location>
        <begin position="67"/>
        <end position="186"/>
    </location>
</feature>
<feature type="region of interest" description="Disordered" evidence="2">
    <location>
        <begin position="224"/>
        <end position="268"/>
    </location>
</feature>
<sequence length="1134" mass="126996">LSHNQRTTVFLHPVSGQIPAENAAFTLREQHQTSSFTHETSSGSRCVGKAHSFGKREQAIKRNPNFPVVVRGWLYKQDSSGMHLWRRKWFVLADYCLFYYKDSREESLLGSIPLPSYLLSAVEPKDHISRKFAFKASYTGMRSCVYKQSSVIGSQAEHSGMRTYYFSADTQEDMNTWLRSMKQAALMQSHRDSVHPIHCDADECCCLHKESPAPTLEQPSAALEMDTHTSLPSNPTPRAFSPSDQVSASAPVSTVPSRAPSRAASTLPSSVCTRNGLVSTPSPILEPNGIAAGTYQRAPALPPADAHKQVQRRSALEQVEQWVQVQKIEHKSPPSRESTLPHRTPATQHKFKSVDAYQTLPKTPCQSPPPARLGEYKYAQDRLSHFRLTPEHGGKGSSPVWQLYEWQQRHQFRHGSPTAPLYNPALEYPFGLSPPSTVPPSAARFEGHPRCVSVPPSSEDIPPPGPLLGTSRTLSPTRRPHTPAERLTVQPNRDRSMRDIPFDMSPRCVLRASSDVDLRRSMPSSGYMSHTVSAPSLHGKTVRLTNTHSHNMRADMTLITLVTVLNSLITSTLFPPLQVTLSRLCEQDKILKDLETRISSLKEDKDKLENVLDLSHQQMEQYEQQPSHAQKIAYQQRLLQEDLVTIRAQISRLSTEMALAWDKYGCLDRSVEQLRAALQRERSEMKRELWRIEDVMAGLSARKANYQITIESVHNPERKLVPSVSDLAVPSHSEEVQAPLRNSAPSFQSHGQPHSDIPLWVSMCSGSGSAEDAAPPRPPLPHLYEYEEMPPVVPPLPKEASVIRHTSVRGLKRQSDERKRDRESGQFVVNGDSKVCQNILLLVALFTFISISPECSLLSVGPLLIPERTPRRVSDSSFGQNQSTSVSSYINLRRGPGSSERPKSALELLSSPSQAQQLPSTQPRGRMTAEEQLERMKRHHRALVRERKRNLSQGERSNTGLSASTVTSQRSSSSTRVPSSTSNPLERQRSRSDEWLTAPTTREMDVEPLDYDVDISLELSKPLKVPILERYIDSDPEEPLSPEEQEERVRWTERIKNLLARSSVQNIQPSALLDFTELDAAVEQQERIMNSKLVAGKCCDHVMTPSQLITTTSQAPVTEGLVQSCRTEVPVQVY</sequence>
<reference evidence="4" key="2">
    <citation type="submission" date="2025-09" db="UniProtKB">
        <authorList>
            <consortium name="Ensembl"/>
        </authorList>
    </citation>
    <scope>IDENTIFICATION</scope>
</reference>
<feature type="coiled-coil region" evidence="1">
    <location>
        <begin position="668"/>
        <end position="695"/>
    </location>
</feature>
<evidence type="ECO:0000313" key="5">
    <source>
        <dbReference type="Proteomes" id="UP000261620"/>
    </source>
</evidence>
<dbReference type="InterPro" id="IPR040392">
    <property type="entry name" value="PKHA4-7_PH"/>
</dbReference>
<dbReference type="InterPro" id="IPR011993">
    <property type="entry name" value="PH-like_dom_sf"/>
</dbReference>
<protein>
    <recommendedName>
        <fullName evidence="3">PH domain-containing protein</fullName>
    </recommendedName>
</protein>
<dbReference type="AlphaFoldDB" id="A0A3Q3XPR3"/>
<feature type="coiled-coil region" evidence="1">
    <location>
        <begin position="591"/>
        <end position="625"/>
    </location>
</feature>
<evidence type="ECO:0000313" key="4">
    <source>
        <dbReference type="Ensembl" id="ENSMMOP00000026986.1"/>
    </source>
</evidence>
<dbReference type="InterPro" id="IPR057971">
    <property type="entry name" value="PKHA4-7_TBCA"/>
</dbReference>
<reference evidence="4" key="1">
    <citation type="submission" date="2025-08" db="UniProtKB">
        <authorList>
            <consortium name="Ensembl"/>
        </authorList>
    </citation>
    <scope>IDENTIFICATION</scope>
</reference>
<dbReference type="Ensembl" id="ENSMMOT00000027445.1">
    <property type="protein sequence ID" value="ENSMMOP00000026986.1"/>
    <property type="gene ID" value="ENSMMOG00000020414.1"/>
</dbReference>
<dbReference type="Gene3D" id="2.30.29.30">
    <property type="entry name" value="Pleckstrin-homology domain (PH domain)/Phosphotyrosine-binding domain (PTB)"/>
    <property type="match status" value="1"/>
</dbReference>
<accession>A0A3Q3XPR3</accession>
<dbReference type="SUPFAM" id="SSF50729">
    <property type="entry name" value="PH domain-like"/>
    <property type="match status" value="1"/>
</dbReference>
<dbReference type="STRING" id="94237.ENSMMOP00000026986"/>
<feature type="compositionally biased region" description="Low complexity" evidence="2">
    <location>
        <begin position="962"/>
        <end position="982"/>
    </location>
</feature>